<accession>A0ABM4N761</accession>
<dbReference type="Proteomes" id="UP001652662">
    <property type="component" value="Chromosome X"/>
</dbReference>
<feature type="region of interest" description="Disordered" evidence="2">
    <location>
        <begin position="314"/>
        <end position="340"/>
    </location>
</feature>
<evidence type="ECO:0000256" key="1">
    <source>
        <dbReference type="SAM" id="Coils"/>
    </source>
</evidence>
<dbReference type="RefSeq" id="XP_070460768.1">
    <property type="nucleotide sequence ID" value="XM_070604667.1"/>
</dbReference>
<protein>
    <submittedName>
        <fullName evidence="5">DNA endonuclease RBBP8-like</fullName>
    </submittedName>
</protein>
<feature type="domain" description="DNA endonuclease Ctp1 N-terminal" evidence="3">
    <location>
        <begin position="35"/>
        <end position="152"/>
    </location>
</feature>
<reference evidence="5" key="1">
    <citation type="submission" date="2025-08" db="UniProtKB">
        <authorList>
            <consortium name="RefSeq"/>
        </authorList>
    </citation>
    <scope>IDENTIFICATION</scope>
    <source>
        <tissue evidence="5">Blood</tissue>
    </source>
</reference>
<keyword evidence="1" id="KW-0175">Coiled coil</keyword>
<feature type="coiled-coil region" evidence="1">
    <location>
        <begin position="43"/>
        <end position="97"/>
    </location>
</feature>
<dbReference type="InterPro" id="IPR033316">
    <property type="entry name" value="RBBP8-like"/>
</dbReference>
<sequence length="364" mass="41279">MQAGNSGGENRGDGKQPSGKEKLQLSVSDSASDDFKKTWLALKELHDKELHRIQTKLTSLKKQRLADGRWTGSTAKIKELTEQQKVLSGTIQELREQLNAKTCDRCSMNEAYKNKLQQEFYDVQQKNLNFIAQLTAERNKLREENKRLCASLKLNQEQFHPTFSDSDDFFPCTQGTMSVFSVRDPVQEPQVHLPIRGLKHSRTEQMKSGGKKEQQQSSKFSVPFYSQEIFEVPETSFEKTPSNSSKSSLIIDATQKSPASFLLMPKLASQRGCEFQGIAHLPEDKRGQPKMKQLAVQKMSTPQRETQLDLPWSLSSISTGENPPAQIVSETSPENMPDSKRSLFPPVTQEDMQFMEMLWLCSII</sequence>
<gene>
    <name evidence="5" type="primary">LOC139081029</name>
</gene>
<feature type="compositionally biased region" description="Basic and acidic residues" evidence="2">
    <location>
        <begin position="10"/>
        <end position="23"/>
    </location>
</feature>
<dbReference type="Pfam" id="PF10482">
    <property type="entry name" value="CtIP_N"/>
    <property type="match status" value="1"/>
</dbReference>
<dbReference type="PANTHER" id="PTHR15107">
    <property type="entry name" value="RETINOBLASTOMA BINDING PROTEIN 8"/>
    <property type="match status" value="1"/>
</dbReference>
<keyword evidence="4" id="KW-1185">Reference proteome</keyword>
<dbReference type="InterPro" id="IPR019518">
    <property type="entry name" value="CtIP_N"/>
</dbReference>
<proteinExistence type="predicted"/>
<organism evidence="4 5">
    <name type="scientific">Equus przewalskii</name>
    <name type="common">Przewalski's horse</name>
    <name type="synonym">Equus caballus przewalskii</name>
    <dbReference type="NCBI Taxonomy" id="9798"/>
    <lineage>
        <taxon>Eukaryota</taxon>
        <taxon>Metazoa</taxon>
        <taxon>Chordata</taxon>
        <taxon>Craniata</taxon>
        <taxon>Vertebrata</taxon>
        <taxon>Euteleostomi</taxon>
        <taxon>Mammalia</taxon>
        <taxon>Eutheria</taxon>
        <taxon>Laurasiatheria</taxon>
        <taxon>Perissodactyla</taxon>
        <taxon>Equidae</taxon>
        <taxon>Equus</taxon>
    </lineage>
</organism>
<name>A0ABM4N761_EQUPR</name>
<feature type="coiled-coil region" evidence="1">
    <location>
        <begin position="131"/>
        <end position="158"/>
    </location>
</feature>
<evidence type="ECO:0000313" key="5">
    <source>
        <dbReference type="RefSeq" id="XP_070460768.1"/>
    </source>
</evidence>
<dbReference type="GeneID" id="139081029"/>
<evidence type="ECO:0000256" key="2">
    <source>
        <dbReference type="SAM" id="MobiDB-lite"/>
    </source>
</evidence>
<evidence type="ECO:0000259" key="3">
    <source>
        <dbReference type="Pfam" id="PF10482"/>
    </source>
</evidence>
<feature type="region of interest" description="Disordered" evidence="2">
    <location>
        <begin position="1"/>
        <end position="32"/>
    </location>
</feature>
<evidence type="ECO:0000313" key="4">
    <source>
        <dbReference type="Proteomes" id="UP001652662"/>
    </source>
</evidence>
<dbReference type="PANTHER" id="PTHR15107:SF0">
    <property type="entry name" value="DNA ENDONUCLEASE ACTIVATOR CTP1 C-TERMINAL DOMAIN-CONTAINING PROTEIN"/>
    <property type="match status" value="1"/>
</dbReference>